<name>A0A645BW87_9ZZZZ</name>
<dbReference type="EMBL" id="VSSQ01022921">
    <property type="protein sequence ID" value="MPM69515.1"/>
    <property type="molecule type" value="Genomic_DNA"/>
</dbReference>
<evidence type="ECO:0000313" key="2">
    <source>
        <dbReference type="EMBL" id="MPM69515.1"/>
    </source>
</evidence>
<protein>
    <submittedName>
        <fullName evidence="2">Uncharacterized protein</fullName>
    </submittedName>
</protein>
<proteinExistence type="predicted"/>
<sequence>MRPDGPQPLPGVLVQVPQAGIEGGSAPALDRVISRLVHPLQHRFKPAQGKPGRHQGLVCVPQHGFGNMNVQIARLLFRIEQAQPVQKTKPPPVWSPQAQSRRGQALLG</sequence>
<gene>
    <name evidence="2" type="ORF">SDC9_116460</name>
</gene>
<reference evidence="2" key="1">
    <citation type="submission" date="2019-08" db="EMBL/GenBank/DDBJ databases">
        <authorList>
            <person name="Kucharzyk K."/>
            <person name="Murdoch R.W."/>
            <person name="Higgins S."/>
            <person name="Loffler F."/>
        </authorList>
    </citation>
    <scope>NUCLEOTIDE SEQUENCE</scope>
</reference>
<feature type="region of interest" description="Disordered" evidence="1">
    <location>
        <begin position="85"/>
        <end position="108"/>
    </location>
</feature>
<evidence type="ECO:0000256" key="1">
    <source>
        <dbReference type="SAM" id="MobiDB-lite"/>
    </source>
</evidence>
<dbReference type="AlphaFoldDB" id="A0A645BW87"/>
<organism evidence="2">
    <name type="scientific">bioreactor metagenome</name>
    <dbReference type="NCBI Taxonomy" id="1076179"/>
    <lineage>
        <taxon>unclassified sequences</taxon>
        <taxon>metagenomes</taxon>
        <taxon>ecological metagenomes</taxon>
    </lineage>
</organism>
<comment type="caution">
    <text evidence="2">The sequence shown here is derived from an EMBL/GenBank/DDBJ whole genome shotgun (WGS) entry which is preliminary data.</text>
</comment>
<accession>A0A645BW87</accession>